<accession>A0ABN7TDW4</accession>
<protein>
    <submittedName>
        <fullName evidence="2">Oidioi.mRNA.OKI2018_I69.chrUn_2.g17231.t1.c ds</fullName>
    </submittedName>
</protein>
<evidence type="ECO:0000313" key="3">
    <source>
        <dbReference type="Proteomes" id="UP001158576"/>
    </source>
</evidence>
<feature type="domain" description="EGF-like" evidence="1">
    <location>
        <begin position="3"/>
        <end position="14"/>
    </location>
</feature>
<gene>
    <name evidence="2" type="ORF">OKIOD_LOCUS17234</name>
</gene>
<proteinExistence type="predicted"/>
<dbReference type="PROSITE" id="PS00022">
    <property type="entry name" value="EGF_1"/>
    <property type="match status" value="1"/>
</dbReference>
<comment type="caution">
    <text evidence="2">The sequence shown here is derived from an EMBL/GenBank/DDBJ whole genome shotgun (WGS) entry which is preliminary data.</text>
</comment>
<name>A0ABN7TDW4_OIKDI</name>
<sequence>MICRCPIEFYGAKCQHQRFALPSKPEFLTVVANFNEIIIKWLPIFEDSSSNTVIESLKVSIGSDVYSISDFNSNQLKKSIAPDTEVELKIHVIYKNGIMAESEVYNIRSAPELQKPEILERLSNIVKMKFGDDSLVERYTVMRTYKKRIGKDRYSAPIFEGRSGEMNVVPQIAFPSGRDVTLAIQGQTEFGLTNIKEVTIRIKHAAPLFIAEKIKVGITKVELYWKQEMDEEDASVSMLS</sequence>
<keyword evidence="3" id="KW-1185">Reference proteome</keyword>
<reference evidence="2 3" key="1">
    <citation type="submission" date="2021-04" db="EMBL/GenBank/DDBJ databases">
        <authorList>
            <person name="Bliznina A."/>
        </authorList>
    </citation>
    <scope>NUCLEOTIDE SEQUENCE [LARGE SCALE GENOMIC DNA]</scope>
</reference>
<organism evidence="2 3">
    <name type="scientific">Oikopleura dioica</name>
    <name type="common">Tunicate</name>
    <dbReference type="NCBI Taxonomy" id="34765"/>
    <lineage>
        <taxon>Eukaryota</taxon>
        <taxon>Metazoa</taxon>
        <taxon>Chordata</taxon>
        <taxon>Tunicata</taxon>
        <taxon>Appendicularia</taxon>
        <taxon>Copelata</taxon>
        <taxon>Oikopleuridae</taxon>
        <taxon>Oikopleura</taxon>
    </lineage>
</organism>
<dbReference type="InterPro" id="IPR000742">
    <property type="entry name" value="EGF"/>
</dbReference>
<evidence type="ECO:0000259" key="1">
    <source>
        <dbReference type="PROSITE" id="PS00022"/>
    </source>
</evidence>
<dbReference type="EMBL" id="CAJRAX010000006">
    <property type="protein sequence ID" value="CAG5114416.1"/>
    <property type="molecule type" value="Genomic_DNA"/>
</dbReference>
<evidence type="ECO:0000313" key="2">
    <source>
        <dbReference type="EMBL" id="CAG5114416.1"/>
    </source>
</evidence>
<dbReference type="Proteomes" id="UP001158576">
    <property type="component" value="Unassembled WGS sequence"/>
</dbReference>